<proteinExistence type="predicted"/>
<dbReference type="RefSeq" id="WP_163145956.1">
    <property type="nucleotide sequence ID" value="NZ_CP044455.1"/>
</dbReference>
<evidence type="ECO:0000313" key="2">
    <source>
        <dbReference type="Proteomes" id="UP000503440"/>
    </source>
</evidence>
<accession>A0A6C0Y336</accession>
<evidence type="ECO:0000313" key="1">
    <source>
        <dbReference type="EMBL" id="QIC70631.1"/>
    </source>
</evidence>
<reference evidence="1 2" key="1">
    <citation type="submission" date="2019-09" db="EMBL/GenBank/DDBJ databases">
        <title>Non-baumannii Acinetobacter spp. carrying blaNDM-1 isolated in China.</title>
        <authorList>
            <person name="Cui C."/>
            <person name="Chen C."/>
            <person name="Sun J."/>
            <person name="Liu Y."/>
        </authorList>
    </citation>
    <scope>NUCLEOTIDE SEQUENCE [LARGE SCALE GENOMIC DNA]</scope>
    <source>
        <strain evidence="1 2">B18</strain>
    </source>
</reference>
<name>A0A6C0Y336_9GAMM</name>
<organism evidence="1 2">
    <name type="scientific">Acinetobacter indicus</name>
    <dbReference type="NCBI Taxonomy" id="756892"/>
    <lineage>
        <taxon>Bacteria</taxon>
        <taxon>Pseudomonadati</taxon>
        <taxon>Pseudomonadota</taxon>
        <taxon>Gammaproteobacteria</taxon>
        <taxon>Moraxellales</taxon>
        <taxon>Moraxellaceae</taxon>
        <taxon>Acinetobacter</taxon>
    </lineage>
</organism>
<dbReference type="Proteomes" id="UP000503440">
    <property type="component" value="Chromosome"/>
</dbReference>
<sequence>MFSSLRHQLVLGLIVAALVALLFWLYLNIQASMYVNAQKARLLLPEDLPTHIEVGNYLQAHTQGHLDTEIQLDQQVQLPLEGKYPANLQFVVTTSIDVKVDYKTHIQIDQLMPLQTSTDLIYQNPLLPKLPLQLDIPIKMSVPFHLQRTYRLPVKILFNGPVGLEFHELLKVRLLHQFAPQLNLNDPMTLQKVSGFNATMRNVERRTHANLDMKMDLKLSQIHP</sequence>
<dbReference type="EMBL" id="CP044455">
    <property type="protein sequence ID" value="QIC70631.1"/>
    <property type="molecule type" value="Genomic_DNA"/>
</dbReference>
<gene>
    <name evidence="1" type="ORF">FSC09_09490</name>
</gene>
<dbReference type="AlphaFoldDB" id="A0A6C0Y336"/>
<protein>
    <submittedName>
        <fullName evidence="1">Uncharacterized protein</fullName>
    </submittedName>
</protein>